<evidence type="ECO:0000256" key="3">
    <source>
        <dbReference type="ARBA" id="ARBA00022448"/>
    </source>
</evidence>
<dbReference type="InterPro" id="IPR045319">
    <property type="entry name" value="KAT/AKT"/>
</dbReference>
<sequence>MMISFDTHQDKLLVKLLWPEQGCKNSWPKQGLCSQLPLRLEPRTTYLLVDDPKLIAWKYLTSWFVLDVASTIPSELARKLLPHKLRSYGFFNMIQLWHLRRVSALFARLEKDRHFNYFWVRYAKLICVTLFAVHCAGCLYYLLCKRNTIQAATGFAQRNQLPERLQEQMISHLSLKFRTDSEGLQQQETLDALPKAIRSSITHYLFYSLVQSVYLFHGVSNDLLFQLVSEMKAEYYPPREDVILQNEAPSDFYILVTGTAVKESFLLQRASIDSSPSPHATPPPFRDAHSDVRSIAVDHCHNLETTKTCDRRLRTTVASSRSLPTRDNHVLATAELCDVHVRKTRHHLVSKRLLPSHNHRRCHARLCRKPSRLDAL</sequence>
<proteinExistence type="inferred from homology"/>
<organism evidence="14 15">
    <name type="scientific">Zingiber officinale</name>
    <name type="common">Ginger</name>
    <name type="synonym">Amomum zingiber</name>
    <dbReference type="NCBI Taxonomy" id="94328"/>
    <lineage>
        <taxon>Eukaryota</taxon>
        <taxon>Viridiplantae</taxon>
        <taxon>Streptophyta</taxon>
        <taxon>Embryophyta</taxon>
        <taxon>Tracheophyta</taxon>
        <taxon>Spermatophyta</taxon>
        <taxon>Magnoliopsida</taxon>
        <taxon>Liliopsida</taxon>
        <taxon>Zingiberales</taxon>
        <taxon>Zingiberaceae</taxon>
        <taxon>Zingiber</taxon>
    </lineage>
</organism>
<evidence type="ECO:0000256" key="4">
    <source>
        <dbReference type="ARBA" id="ARBA00022538"/>
    </source>
</evidence>
<evidence type="ECO:0000256" key="10">
    <source>
        <dbReference type="ARBA" id="ARBA00023065"/>
    </source>
</evidence>
<evidence type="ECO:0000256" key="7">
    <source>
        <dbReference type="ARBA" id="ARBA00022882"/>
    </source>
</evidence>
<keyword evidence="8" id="KW-0630">Potassium</keyword>
<evidence type="ECO:0000256" key="11">
    <source>
        <dbReference type="ARBA" id="ARBA00023136"/>
    </source>
</evidence>
<dbReference type="GO" id="GO:0034702">
    <property type="term" value="C:monoatomic ion channel complex"/>
    <property type="evidence" value="ECO:0007669"/>
    <property type="project" value="UniProtKB-KW"/>
</dbReference>
<dbReference type="PANTHER" id="PTHR45743">
    <property type="entry name" value="POTASSIUM CHANNEL AKT1"/>
    <property type="match status" value="1"/>
</dbReference>
<gene>
    <name evidence="14" type="ORF">ZIOFF_018382</name>
</gene>
<dbReference type="Proteomes" id="UP000734854">
    <property type="component" value="Unassembled WGS sequence"/>
</dbReference>
<evidence type="ECO:0000256" key="9">
    <source>
        <dbReference type="ARBA" id="ARBA00022989"/>
    </source>
</evidence>
<evidence type="ECO:0000313" key="15">
    <source>
        <dbReference type="Proteomes" id="UP000734854"/>
    </source>
</evidence>
<keyword evidence="4" id="KW-0633">Potassium transport</keyword>
<evidence type="ECO:0000256" key="2">
    <source>
        <dbReference type="ARBA" id="ARBA00007929"/>
    </source>
</evidence>
<keyword evidence="5" id="KW-0812">Transmembrane</keyword>
<evidence type="ECO:0000256" key="12">
    <source>
        <dbReference type="ARBA" id="ARBA00023303"/>
    </source>
</evidence>
<keyword evidence="9" id="KW-1133">Transmembrane helix</keyword>
<dbReference type="Pfam" id="PF00520">
    <property type="entry name" value="Ion_trans"/>
    <property type="match status" value="1"/>
</dbReference>
<keyword evidence="11" id="KW-0472">Membrane</keyword>
<protein>
    <recommendedName>
        <fullName evidence="13">Cyclic nucleotide-binding domain-containing protein</fullName>
    </recommendedName>
</protein>
<name>A0A8J5HWG9_ZINOF</name>
<evidence type="ECO:0000256" key="5">
    <source>
        <dbReference type="ARBA" id="ARBA00022692"/>
    </source>
</evidence>
<comment type="caution">
    <text evidence="14">The sequence shown here is derived from an EMBL/GenBank/DDBJ whole genome shotgun (WGS) entry which is preliminary data.</text>
</comment>
<accession>A0A8J5HWG9</accession>
<feature type="domain" description="Cyclic nucleotide-binding" evidence="13">
    <location>
        <begin position="215"/>
        <end position="260"/>
    </location>
</feature>
<comment type="similarity">
    <text evidence="2">Belongs to the potassium channel family. Plant (TC 1.A.1.4) subfamily.</text>
</comment>
<dbReference type="SUPFAM" id="SSF51206">
    <property type="entry name" value="cAMP-binding domain-like"/>
    <property type="match status" value="1"/>
</dbReference>
<keyword evidence="3" id="KW-0813">Transport</keyword>
<dbReference type="CDD" id="cd00038">
    <property type="entry name" value="CAP_ED"/>
    <property type="match status" value="1"/>
</dbReference>
<evidence type="ECO:0000259" key="13">
    <source>
        <dbReference type="PROSITE" id="PS50042"/>
    </source>
</evidence>
<dbReference type="Gene3D" id="1.10.287.70">
    <property type="match status" value="1"/>
</dbReference>
<dbReference type="EMBL" id="JACMSC010000005">
    <property type="protein sequence ID" value="KAG6521271.1"/>
    <property type="molecule type" value="Genomic_DNA"/>
</dbReference>
<keyword evidence="12" id="KW-0407">Ion channel</keyword>
<evidence type="ECO:0000256" key="6">
    <source>
        <dbReference type="ARBA" id="ARBA00022826"/>
    </source>
</evidence>
<keyword evidence="10" id="KW-0406">Ion transport</keyword>
<dbReference type="PANTHER" id="PTHR45743:SF2">
    <property type="entry name" value="POTASSIUM CHANNEL AKT1"/>
    <property type="match status" value="1"/>
</dbReference>
<dbReference type="Gene3D" id="2.60.120.10">
    <property type="entry name" value="Jelly Rolls"/>
    <property type="match status" value="1"/>
</dbReference>
<keyword evidence="6" id="KW-0631">Potassium channel</keyword>
<dbReference type="GO" id="GO:0005249">
    <property type="term" value="F:voltage-gated potassium channel activity"/>
    <property type="evidence" value="ECO:0007669"/>
    <property type="project" value="InterPro"/>
</dbReference>
<evidence type="ECO:0000256" key="8">
    <source>
        <dbReference type="ARBA" id="ARBA00022958"/>
    </source>
</evidence>
<evidence type="ECO:0000313" key="14">
    <source>
        <dbReference type="EMBL" id="KAG6521271.1"/>
    </source>
</evidence>
<evidence type="ECO:0000256" key="1">
    <source>
        <dbReference type="ARBA" id="ARBA00004141"/>
    </source>
</evidence>
<keyword evidence="7" id="KW-0851">Voltage-gated channel</keyword>
<comment type="subcellular location">
    <subcellularLocation>
        <location evidence="1">Membrane</location>
        <topology evidence="1">Multi-pass membrane protein</topology>
    </subcellularLocation>
</comment>
<dbReference type="InterPro" id="IPR014710">
    <property type="entry name" value="RmlC-like_jellyroll"/>
</dbReference>
<dbReference type="PROSITE" id="PS50042">
    <property type="entry name" value="CNMP_BINDING_3"/>
    <property type="match status" value="1"/>
</dbReference>
<dbReference type="SUPFAM" id="SSF81324">
    <property type="entry name" value="Voltage-gated potassium channels"/>
    <property type="match status" value="1"/>
</dbReference>
<keyword evidence="15" id="KW-1185">Reference proteome</keyword>
<dbReference type="AlphaFoldDB" id="A0A8J5HWG9"/>
<dbReference type="InterPro" id="IPR000595">
    <property type="entry name" value="cNMP-bd_dom"/>
</dbReference>
<reference evidence="14 15" key="1">
    <citation type="submission" date="2020-08" db="EMBL/GenBank/DDBJ databases">
        <title>Plant Genome Project.</title>
        <authorList>
            <person name="Zhang R.-G."/>
        </authorList>
    </citation>
    <scope>NUCLEOTIDE SEQUENCE [LARGE SCALE GENOMIC DNA]</scope>
    <source>
        <tissue evidence="14">Rhizome</tissue>
    </source>
</reference>
<dbReference type="InterPro" id="IPR018490">
    <property type="entry name" value="cNMP-bd_dom_sf"/>
</dbReference>
<dbReference type="InterPro" id="IPR005821">
    <property type="entry name" value="Ion_trans_dom"/>
</dbReference>